<gene>
    <name evidence="2" type="ORF">COJ30_01390</name>
</gene>
<dbReference type="AlphaFoldDB" id="A0A2B0Y9J7"/>
<dbReference type="EMBL" id="NUXH01000002">
    <property type="protein sequence ID" value="PFL74798.1"/>
    <property type="molecule type" value="Genomic_DNA"/>
</dbReference>
<dbReference type="Proteomes" id="UP000222851">
    <property type="component" value="Unassembled WGS sequence"/>
</dbReference>
<keyword evidence="1" id="KW-0472">Membrane</keyword>
<sequence length="74" mass="8359">MSYIKKKIRDVKALNNNQFVFYVVKGSAIKKFIIIDLIAGTGIYWTVNFISSNALLAIISCILGTKKMKKIHHS</sequence>
<name>A0A2B0Y9J7_BACAN</name>
<keyword evidence="1" id="KW-0812">Transmembrane</keyword>
<keyword evidence="1" id="KW-1133">Transmembrane helix</keyword>
<accession>A0A2B0Y9J7</accession>
<feature type="transmembrane region" description="Helical" evidence="1">
    <location>
        <begin position="20"/>
        <end position="39"/>
    </location>
</feature>
<evidence type="ECO:0000256" key="1">
    <source>
        <dbReference type="SAM" id="Phobius"/>
    </source>
</evidence>
<feature type="transmembrane region" description="Helical" evidence="1">
    <location>
        <begin position="45"/>
        <end position="65"/>
    </location>
</feature>
<protein>
    <submittedName>
        <fullName evidence="2">Uncharacterized protein</fullName>
    </submittedName>
</protein>
<comment type="caution">
    <text evidence="2">The sequence shown here is derived from an EMBL/GenBank/DDBJ whole genome shotgun (WGS) entry which is preliminary data.</text>
</comment>
<organism evidence="2 3">
    <name type="scientific">Bacillus anthracis</name>
    <name type="common">anthrax bacterium</name>
    <dbReference type="NCBI Taxonomy" id="1392"/>
    <lineage>
        <taxon>Bacteria</taxon>
        <taxon>Bacillati</taxon>
        <taxon>Bacillota</taxon>
        <taxon>Bacilli</taxon>
        <taxon>Bacillales</taxon>
        <taxon>Bacillaceae</taxon>
        <taxon>Bacillus</taxon>
        <taxon>Bacillus cereus group</taxon>
    </lineage>
</organism>
<evidence type="ECO:0000313" key="2">
    <source>
        <dbReference type="EMBL" id="PFL74798.1"/>
    </source>
</evidence>
<reference evidence="2 3" key="1">
    <citation type="submission" date="2017-09" db="EMBL/GenBank/DDBJ databases">
        <title>Large-scale bioinformatics analysis of Bacillus genomes uncovers conserved roles of natural products in bacterial physiology.</title>
        <authorList>
            <consortium name="Agbiome Team Llc"/>
            <person name="Bleich R.M."/>
            <person name="Grubbs K.J."/>
            <person name="Santa Maria K.C."/>
            <person name="Allen S.E."/>
            <person name="Farag S."/>
            <person name="Shank E.A."/>
            <person name="Bowers A."/>
        </authorList>
    </citation>
    <scope>NUCLEOTIDE SEQUENCE [LARGE SCALE GENOMIC DNA]</scope>
    <source>
        <strain evidence="2 3">AFS081271</strain>
    </source>
</reference>
<evidence type="ECO:0000313" key="3">
    <source>
        <dbReference type="Proteomes" id="UP000222851"/>
    </source>
</evidence>
<proteinExistence type="predicted"/>